<organism evidence="4 5">
    <name type="scientific">Thauera aminoaromatica</name>
    <dbReference type="NCBI Taxonomy" id="164330"/>
    <lineage>
        <taxon>Bacteria</taxon>
        <taxon>Pseudomonadati</taxon>
        <taxon>Pseudomonadota</taxon>
        <taxon>Betaproteobacteria</taxon>
        <taxon>Rhodocyclales</taxon>
        <taxon>Zoogloeaceae</taxon>
        <taxon>Thauera</taxon>
    </lineage>
</organism>
<gene>
    <name evidence="4" type="ORF">E6Q80_18410</name>
</gene>
<comment type="caution">
    <text evidence="4">The sequence shown here is derived from an EMBL/GenBank/DDBJ whole genome shotgun (WGS) entry which is preliminary data.</text>
</comment>
<comment type="similarity">
    <text evidence="1">Belongs to the membrane fusion protein (MFP) (TC 8.A.1) family.</text>
</comment>
<proteinExistence type="inferred from homology"/>
<protein>
    <submittedName>
        <fullName evidence="4">Efflux RND transporter periplasmic adaptor subunit</fullName>
    </submittedName>
</protein>
<dbReference type="InterPro" id="IPR058647">
    <property type="entry name" value="BSH_CzcB-like"/>
</dbReference>
<dbReference type="GO" id="GO:0060003">
    <property type="term" value="P:copper ion export"/>
    <property type="evidence" value="ECO:0007669"/>
    <property type="project" value="TreeGrafter"/>
</dbReference>
<evidence type="ECO:0000313" key="4">
    <source>
        <dbReference type="EMBL" id="TXH80583.1"/>
    </source>
</evidence>
<dbReference type="GO" id="GO:0046914">
    <property type="term" value="F:transition metal ion binding"/>
    <property type="evidence" value="ECO:0007669"/>
    <property type="project" value="TreeGrafter"/>
</dbReference>
<dbReference type="PANTHER" id="PTHR30097:SF4">
    <property type="entry name" value="SLR6042 PROTEIN"/>
    <property type="match status" value="1"/>
</dbReference>
<dbReference type="GO" id="GO:0030288">
    <property type="term" value="C:outer membrane-bounded periplasmic space"/>
    <property type="evidence" value="ECO:0007669"/>
    <property type="project" value="TreeGrafter"/>
</dbReference>
<dbReference type="GO" id="GO:0022857">
    <property type="term" value="F:transmembrane transporter activity"/>
    <property type="evidence" value="ECO:0007669"/>
    <property type="project" value="InterPro"/>
</dbReference>
<dbReference type="NCBIfam" id="TIGR01730">
    <property type="entry name" value="RND_mfp"/>
    <property type="match status" value="1"/>
</dbReference>
<dbReference type="Gene3D" id="1.10.287.470">
    <property type="entry name" value="Helix hairpin bin"/>
    <property type="match status" value="1"/>
</dbReference>
<dbReference type="Proteomes" id="UP000321192">
    <property type="component" value="Unassembled WGS sequence"/>
</dbReference>
<evidence type="ECO:0000259" key="3">
    <source>
        <dbReference type="Pfam" id="PF25973"/>
    </source>
</evidence>
<dbReference type="EMBL" id="SSFD01000306">
    <property type="protein sequence ID" value="TXH80583.1"/>
    <property type="molecule type" value="Genomic_DNA"/>
</dbReference>
<dbReference type="PANTHER" id="PTHR30097">
    <property type="entry name" value="CATION EFFLUX SYSTEM PROTEIN CUSB"/>
    <property type="match status" value="1"/>
</dbReference>
<dbReference type="Gene3D" id="2.40.30.170">
    <property type="match status" value="1"/>
</dbReference>
<dbReference type="Gene3D" id="2.40.420.20">
    <property type="match status" value="1"/>
</dbReference>
<evidence type="ECO:0000313" key="5">
    <source>
        <dbReference type="Proteomes" id="UP000321192"/>
    </source>
</evidence>
<keyword evidence="2" id="KW-0813">Transport</keyword>
<evidence type="ECO:0000256" key="2">
    <source>
        <dbReference type="ARBA" id="ARBA00022448"/>
    </source>
</evidence>
<dbReference type="GO" id="GO:0016020">
    <property type="term" value="C:membrane"/>
    <property type="evidence" value="ECO:0007669"/>
    <property type="project" value="InterPro"/>
</dbReference>
<dbReference type="RefSeq" id="WP_276661096.1">
    <property type="nucleotide sequence ID" value="NZ_SSFD01000306.1"/>
</dbReference>
<dbReference type="AlphaFoldDB" id="A0A5C7SAD5"/>
<dbReference type="Gene3D" id="2.40.50.100">
    <property type="match status" value="1"/>
</dbReference>
<dbReference type="InterPro" id="IPR051909">
    <property type="entry name" value="MFP_Cation_Efflux"/>
</dbReference>
<reference evidence="4 5" key="1">
    <citation type="submission" date="2018-09" db="EMBL/GenBank/DDBJ databases">
        <title>Metagenome Assembled Genomes from an Advanced Water Purification Facility.</title>
        <authorList>
            <person name="Stamps B.W."/>
            <person name="Spear J.R."/>
        </authorList>
    </citation>
    <scope>NUCLEOTIDE SEQUENCE [LARGE SCALE GENOMIC DNA]</scope>
    <source>
        <strain evidence="4">Bin_27_1</strain>
    </source>
</reference>
<dbReference type="SUPFAM" id="SSF111369">
    <property type="entry name" value="HlyD-like secretion proteins"/>
    <property type="match status" value="1"/>
</dbReference>
<dbReference type="InterPro" id="IPR006143">
    <property type="entry name" value="RND_pump_MFP"/>
</dbReference>
<feature type="domain" description="CzcB-like barrel-sandwich hybrid" evidence="3">
    <location>
        <begin position="71"/>
        <end position="208"/>
    </location>
</feature>
<evidence type="ECO:0000256" key="1">
    <source>
        <dbReference type="ARBA" id="ARBA00009477"/>
    </source>
</evidence>
<sequence>MSLQALPRIYVPVLLGALLIVGSARAGDARFVPLTPAQAQALGIQTQRVGTGSTAAAAGLPATVSIPNSQVRVIAAPLAGVVESLETAPGLTVTKGQVLVRLSSPQALELQRDRIQADAQAGLARQSLKRDEQLFREGLIAESRLQASRANAAQSAAQAAERAQELRLAQHSGGQTLSLVAPISGSVLEQQVSVGQRVEQSAPLYRIARLDPLSVDIQAPLAVASQLRAGSTLRIPATGASGEVIAVGRAVDPASQSVLVRGLVTRGADSLRPGQATTVDLDIGKATASAVVQVPAGAVLHHEGKQWVFVAATEGKASGYRATPIQPAGRVGDSILVNGLPAEATIATAGIAALKANLLGMGR</sequence>
<dbReference type="GO" id="GO:0015679">
    <property type="term" value="P:plasma membrane copper ion transport"/>
    <property type="evidence" value="ECO:0007669"/>
    <property type="project" value="TreeGrafter"/>
</dbReference>
<name>A0A5C7SAD5_THASP</name>
<accession>A0A5C7SAD5</accession>
<dbReference type="Pfam" id="PF25973">
    <property type="entry name" value="BSH_CzcB"/>
    <property type="match status" value="1"/>
</dbReference>